<name>A0ABY3SP53_9BACL</name>
<proteinExistence type="predicted"/>
<gene>
    <name evidence="1" type="ORF">L0M14_08805</name>
</gene>
<accession>A0ABY3SP53</accession>
<evidence type="ECO:0000313" key="1">
    <source>
        <dbReference type="EMBL" id="UJF35205.1"/>
    </source>
</evidence>
<reference evidence="1 2" key="1">
    <citation type="journal article" date="2024" name="Int. J. Syst. Evol. Microbiol.">
        <title>Paenibacillus hexagrammi sp. nov., a novel bacterium isolated from the gut content of Hexagrammos agrammus.</title>
        <authorList>
            <person name="Jung H.K."/>
            <person name="Kim D.G."/>
            <person name="Zin H."/>
            <person name="Park J."/>
            <person name="Jung H."/>
            <person name="Kim Y.O."/>
            <person name="Kong H.J."/>
            <person name="Kim J.W."/>
            <person name="Kim Y.S."/>
        </authorList>
    </citation>
    <scope>NUCLEOTIDE SEQUENCE [LARGE SCALE GENOMIC DNA]</scope>
    <source>
        <strain evidence="1 2">YPD9-1</strain>
    </source>
</reference>
<organism evidence="1 2">
    <name type="scientific">Paenibacillus hexagrammi</name>
    <dbReference type="NCBI Taxonomy" id="2908839"/>
    <lineage>
        <taxon>Bacteria</taxon>
        <taxon>Bacillati</taxon>
        <taxon>Bacillota</taxon>
        <taxon>Bacilli</taxon>
        <taxon>Bacillales</taxon>
        <taxon>Paenibacillaceae</taxon>
        <taxon>Paenibacillus</taxon>
    </lineage>
</organism>
<dbReference type="EMBL" id="CP090978">
    <property type="protein sequence ID" value="UJF35205.1"/>
    <property type="molecule type" value="Genomic_DNA"/>
</dbReference>
<sequence length="60" mass="7020">MREIDIDLVLKQLGIQRKEWQQWLGGQEQEDRICFGQEEEQVLPMMNAEDSLSVVVETSL</sequence>
<evidence type="ECO:0000313" key="2">
    <source>
        <dbReference type="Proteomes" id="UP001649230"/>
    </source>
</evidence>
<keyword evidence="2" id="KW-1185">Reference proteome</keyword>
<dbReference type="Proteomes" id="UP001649230">
    <property type="component" value="Chromosome"/>
</dbReference>
<protein>
    <submittedName>
        <fullName evidence="1">Uncharacterized protein</fullName>
    </submittedName>
</protein>
<dbReference type="RefSeq" id="WP_235121775.1">
    <property type="nucleotide sequence ID" value="NZ_CP090978.1"/>
</dbReference>